<dbReference type="InterPro" id="IPR001854">
    <property type="entry name" value="Ribosomal_uL29"/>
</dbReference>
<dbReference type="SUPFAM" id="SSF46561">
    <property type="entry name" value="Ribosomal protein L29 (L29p)"/>
    <property type="match status" value="1"/>
</dbReference>
<evidence type="ECO:0000256" key="3">
    <source>
        <dbReference type="ARBA" id="ARBA00023274"/>
    </source>
</evidence>
<organism evidence="6 7">
    <name type="scientific">Candidatus Zambryskibacteria bacterium RIFCSPHIGHO2_01_FULL_46_30</name>
    <dbReference type="NCBI Taxonomy" id="1802739"/>
    <lineage>
        <taxon>Bacteria</taxon>
        <taxon>Candidatus Zambryskiibacteriota</taxon>
    </lineage>
</organism>
<sequence length="59" mass="6759">MKKTSYKDKSREDLVKALGERRETLRKVRFGSTGSKTRNVKGGASMRKDIARIMTELNK</sequence>
<evidence type="ECO:0000313" key="7">
    <source>
        <dbReference type="Proteomes" id="UP000177746"/>
    </source>
</evidence>
<evidence type="ECO:0000256" key="4">
    <source>
        <dbReference type="ARBA" id="ARBA00035204"/>
    </source>
</evidence>
<keyword evidence="3" id="KW-0687">Ribonucleoprotein</keyword>
<comment type="caution">
    <text evidence="6">The sequence shown here is derived from an EMBL/GenBank/DDBJ whole genome shotgun (WGS) entry which is preliminary data.</text>
</comment>
<accession>A0A1G2T639</accession>
<dbReference type="InterPro" id="IPR036049">
    <property type="entry name" value="Ribosomal_uL29_sf"/>
</dbReference>
<dbReference type="GO" id="GO:1990904">
    <property type="term" value="C:ribonucleoprotein complex"/>
    <property type="evidence" value="ECO:0007669"/>
    <property type="project" value="UniProtKB-KW"/>
</dbReference>
<dbReference type="EMBL" id="MHVI01000006">
    <property type="protein sequence ID" value="OHA92488.1"/>
    <property type="molecule type" value="Genomic_DNA"/>
</dbReference>
<dbReference type="GO" id="GO:0006412">
    <property type="term" value="P:translation"/>
    <property type="evidence" value="ECO:0007669"/>
    <property type="project" value="InterPro"/>
</dbReference>
<dbReference type="AlphaFoldDB" id="A0A1G2T639"/>
<gene>
    <name evidence="6" type="ORF">A2665_01435</name>
</gene>
<dbReference type="Pfam" id="PF00831">
    <property type="entry name" value="Ribosomal_L29"/>
    <property type="match status" value="1"/>
</dbReference>
<evidence type="ECO:0000256" key="2">
    <source>
        <dbReference type="ARBA" id="ARBA00022980"/>
    </source>
</evidence>
<dbReference type="Gene3D" id="1.10.287.310">
    <property type="match status" value="1"/>
</dbReference>
<dbReference type="Proteomes" id="UP000177746">
    <property type="component" value="Unassembled WGS sequence"/>
</dbReference>
<dbReference type="NCBIfam" id="TIGR00012">
    <property type="entry name" value="L29"/>
    <property type="match status" value="1"/>
</dbReference>
<keyword evidence="2 6" id="KW-0689">Ribosomal protein</keyword>
<evidence type="ECO:0000256" key="5">
    <source>
        <dbReference type="ARBA" id="ARBA00035476"/>
    </source>
</evidence>
<dbReference type="GO" id="GO:0003735">
    <property type="term" value="F:structural constituent of ribosome"/>
    <property type="evidence" value="ECO:0007669"/>
    <property type="project" value="InterPro"/>
</dbReference>
<comment type="similarity">
    <text evidence="1">Belongs to the universal ribosomal protein uL29 family.</text>
</comment>
<reference evidence="6 7" key="1">
    <citation type="journal article" date="2016" name="Nat. Commun.">
        <title>Thousands of microbial genomes shed light on interconnected biogeochemical processes in an aquifer system.</title>
        <authorList>
            <person name="Anantharaman K."/>
            <person name="Brown C.T."/>
            <person name="Hug L.A."/>
            <person name="Sharon I."/>
            <person name="Castelle C.J."/>
            <person name="Probst A.J."/>
            <person name="Thomas B.C."/>
            <person name="Singh A."/>
            <person name="Wilkins M.J."/>
            <person name="Karaoz U."/>
            <person name="Brodie E.L."/>
            <person name="Williams K.H."/>
            <person name="Hubbard S.S."/>
            <person name="Banfield J.F."/>
        </authorList>
    </citation>
    <scope>NUCLEOTIDE SEQUENCE [LARGE SCALE GENOMIC DNA]</scope>
</reference>
<proteinExistence type="inferred from homology"/>
<dbReference type="GO" id="GO:0005840">
    <property type="term" value="C:ribosome"/>
    <property type="evidence" value="ECO:0007669"/>
    <property type="project" value="UniProtKB-KW"/>
</dbReference>
<protein>
    <recommendedName>
        <fullName evidence="4">Large ribosomal subunit protein uL29</fullName>
    </recommendedName>
    <alternativeName>
        <fullName evidence="5">50S ribosomal protein L29</fullName>
    </alternativeName>
</protein>
<evidence type="ECO:0000256" key="1">
    <source>
        <dbReference type="ARBA" id="ARBA00009254"/>
    </source>
</evidence>
<evidence type="ECO:0000313" key="6">
    <source>
        <dbReference type="EMBL" id="OHA92488.1"/>
    </source>
</evidence>
<name>A0A1G2T639_9BACT</name>